<feature type="domain" description="Methyltransferase" evidence="2">
    <location>
        <begin position="65"/>
        <end position="130"/>
    </location>
</feature>
<evidence type="ECO:0000313" key="3">
    <source>
        <dbReference type="EMBL" id="CAA9244413.1"/>
    </source>
</evidence>
<dbReference type="AlphaFoldDB" id="A0A6J4I7B9"/>
<sequence>MNASSTRDLASPLEASGGTELPDAFSIEDEKFDQIYPPLVRTLSSIFWTPVAVAAEAARLLVTRPGARVLDVGCGAGKFCLIAATLTDGRFTGVEQRAELVSAARDAAAQLGAAGVEFLHANIMDVAFADYDAFYIFNPFEEHLHGHKIDSAVPLSPELFERYTSYVSGQLGLQPLGTRVVTYMGYADDIPACYDCEATFFNDDVKLWIKTREYDPALERLGLTTRRSYRGSQGWAPPRR</sequence>
<proteinExistence type="predicted"/>
<dbReference type="Pfam" id="PF13847">
    <property type="entry name" value="Methyltransf_31"/>
    <property type="match status" value="1"/>
</dbReference>
<dbReference type="InterPro" id="IPR025714">
    <property type="entry name" value="Methyltranfer_dom"/>
</dbReference>
<protein>
    <recommendedName>
        <fullName evidence="2">Methyltransferase domain-containing protein</fullName>
    </recommendedName>
</protein>
<feature type="region of interest" description="Disordered" evidence="1">
    <location>
        <begin position="1"/>
        <end position="21"/>
    </location>
</feature>
<dbReference type="Gene3D" id="3.40.50.150">
    <property type="entry name" value="Vaccinia Virus protein VP39"/>
    <property type="match status" value="1"/>
</dbReference>
<dbReference type="InterPro" id="IPR029063">
    <property type="entry name" value="SAM-dependent_MTases_sf"/>
</dbReference>
<evidence type="ECO:0000259" key="2">
    <source>
        <dbReference type="Pfam" id="PF13847"/>
    </source>
</evidence>
<dbReference type="SUPFAM" id="SSF53335">
    <property type="entry name" value="S-adenosyl-L-methionine-dependent methyltransferases"/>
    <property type="match status" value="1"/>
</dbReference>
<gene>
    <name evidence="3" type="ORF">AVDCRST_MAG42-1887</name>
</gene>
<name>A0A6J4I7B9_9BACT</name>
<accession>A0A6J4I7B9</accession>
<organism evidence="3">
    <name type="scientific">uncultured Chthoniobacterales bacterium</name>
    <dbReference type="NCBI Taxonomy" id="1836801"/>
    <lineage>
        <taxon>Bacteria</taxon>
        <taxon>Pseudomonadati</taxon>
        <taxon>Verrucomicrobiota</taxon>
        <taxon>Spartobacteria</taxon>
        <taxon>Chthoniobacterales</taxon>
        <taxon>environmental samples</taxon>
    </lineage>
</organism>
<dbReference type="EMBL" id="CADCTA010000070">
    <property type="protein sequence ID" value="CAA9244413.1"/>
    <property type="molecule type" value="Genomic_DNA"/>
</dbReference>
<reference evidence="3" key="1">
    <citation type="submission" date="2020-02" db="EMBL/GenBank/DDBJ databases">
        <authorList>
            <person name="Meier V. D."/>
        </authorList>
    </citation>
    <scope>NUCLEOTIDE SEQUENCE</scope>
    <source>
        <strain evidence="3">AVDCRST_MAG42</strain>
    </source>
</reference>
<dbReference type="CDD" id="cd02440">
    <property type="entry name" value="AdoMet_MTases"/>
    <property type="match status" value="1"/>
</dbReference>
<evidence type="ECO:0000256" key="1">
    <source>
        <dbReference type="SAM" id="MobiDB-lite"/>
    </source>
</evidence>